<dbReference type="EMBL" id="CP035704">
    <property type="protein sequence ID" value="QBB72565.1"/>
    <property type="molecule type" value="Genomic_DNA"/>
</dbReference>
<dbReference type="Proteomes" id="UP000291562">
    <property type="component" value="Chromosome"/>
</dbReference>
<dbReference type="Pfam" id="PF16640">
    <property type="entry name" value="Big_3_5"/>
    <property type="match status" value="1"/>
</dbReference>
<keyword evidence="3" id="KW-1185">Reference proteome</keyword>
<dbReference type="InterPro" id="IPR032109">
    <property type="entry name" value="Big_3_5"/>
</dbReference>
<name>A0A411HQ05_9GAMM</name>
<proteinExistence type="predicted"/>
<evidence type="ECO:0000313" key="2">
    <source>
        <dbReference type="EMBL" id="QBB72565.1"/>
    </source>
</evidence>
<dbReference type="KEGG" id="xbc:ELE36_05000"/>
<protein>
    <submittedName>
        <fullName evidence="2">Ig-like domain repeat protein</fullName>
    </submittedName>
</protein>
<reference evidence="2 3" key="1">
    <citation type="submission" date="2019-01" db="EMBL/GenBank/DDBJ databases">
        <title>Pseudolysobacter antarctica gen. nov., sp. nov., isolated from Fildes Peninsula, Antarctica.</title>
        <authorList>
            <person name="Wei Z."/>
            <person name="Peng F."/>
        </authorList>
    </citation>
    <scope>NUCLEOTIDE SEQUENCE [LARGE SCALE GENOMIC DNA]</scope>
    <source>
        <strain evidence="2 3">AQ6-296</strain>
    </source>
</reference>
<dbReference type="Gene3D" id="2.60.40.10">
    <property type="entry name" value="Immunoglobulins"/>
    <property type="match status" value="1"/>
</dbReference>
<gene>
    <name evidence="2" type="ORF">ELE36_05000</name>
</gene>
<dbReference type="AlphaFoldDB" id="A0A411HQ05"/>
<dbReference type="InterPro" id="IPR013783">
    <property type="entry name" value="Ig-like_fold"/>
</dbReference>
<evidence type="ECO:0000313" key="3">
    <source>
        <dbReference type="Proteomes" id="UP000291562"/>
    </source>
</evidence>
<sequence>MLGAGTCILAADQAGNVNYAAATQASQAVTIAKATTTTALTTACMTTFVGNQPFTTLAVVTGSSPTGKVTFNQGASALCSNVILNSGSASCTTSTLATIGADTKDSYNLTASYSGDAQNAASVSAPLSVTVLRASDVVYRNGFEAGTLTCPIE</sequence>
<accession>A0A411HQ05</accession>
<evidence type="ECO:0000259" key="1">
    <source>
        <dbReference type="Pfam" id="PF16640"/>
    </source>
</evidence>
<organism evidence="2 3">
    <name type="scientific">Pseudolysobacter antarcticus</name>
    <dbReference type="NCBI Taxonomy" id="2511995"/>
    <lineage>
        <taxon>Bacteria</taxon>
        <taxon>Pseudomonadati</taxon>
        <taxon>Pseudomonadota</taxon>
        <taxon>Gammaproteobacteria</taxon>
        <taxon>Lysobacterales</taxon>
        <taxon>Rhodanobacteraceae</taxon>
        <taxon>Pseudolysobacter</taxon>
    </lineage>
</organism>
<feature type="domain" description="Bacterial Ig-like" evidence="1">
    <location>
        <begin position="44"/>
        <end position="131"/>
    </location>
</feature>